<evidence type="ECO:0000256" key="7">
    <source>
        <dbReference type="ARBA" id="ARBA00022989"/>
    </source>
</evidence>
<keyword evidence="10" id="KW-0443">Lipid metabolism</keyword>
<evidence type="ECO:0000256" key="9">
    <source>
        <dbReference type="ARBA" id="ARBA00023004"/>
    </source>
</evidence>
<dbReference type="Pfam" id="PF00487">
    <property type="entry name" value="FA_desaturase"/>
    <property type="match status" value="2"/>
</dbReference>
<evidence type="ECO:0000259" key="14">
    <source>
        <dbReference type="Pfam" id="PF00487"/>
    </source>
</evidence>
<name>A0A921YYM9_MANSE</name>
<feature type="transmembrane region" description="Helical" evidence="13">
    <location>
        <begin position="34"/>
        <end position="57"/>
    </location>
</feature>
<feature type="transmembrane region" description="Helical" evidence="13">
    <location>
        <begin position="214"/>
        <end position="234"/>
    </location>
</feature>
<feature type="transmembrane region" description="Helical" evidence="13">
    <location>
        <begin position="64"/>
        <end position="84"/>
    </location>
</feature>
<dbReference type="GO" id="GO:0005789">
    <property type="term" value="C:endoplasmic reticulum membrane"/>
    <property type="evidence" value="ECO:0007669"/>
    <property type="project" value="TreeGrafter"/>
</dbReference>
<keyword evidence="8" id="KW-0560">Oxidoreductase</keyword>
<dbReference type="AlphaFoldDB" id="A0A921YYM9"/>
<dbReference type="CDD" id="cd03505">
    <property type="entry name" value="Delta9-FADS-like"/>
    <property type="match status" value="2"/>
</dbReference>
<feature type="transmembrane region" description="Helical" evidence="13">
    <location>
        <begin position="96"/>
        <end position="118"/>
    </location>
</feature>
<feature type="domain" description="Fatty acid desaturase" evidence="14">
    <location>
        <begin position="61"/>
        <end position="268"/>
    </location>
</feature>
<evidence type="ECO:0000256" key="4">
    <source>
        <dbReference type="ARBA" id="ARBA00022692"/>
    </source>
</evidence>
<keyword evidence="4 13" id="KW-0812">Transmembrane</keyword>
<keyword evidence="9" id="KW-0408">Iron</keyword>
<evidence type="ECO:0000256" key="3">
    <source>
        <dbReference type="ARBA" id="ARBA00022516"/>
    </source>
</evidence>
<comment type="caution">
    <text evidence="15">The sequence shown here is derived from an EMBL/GenBank/DDBJ whole genome shotgun (WGS) entry which is preliminary data.</text>
</comment>
<dbReference type="GO" id="GO:0004768">
    <property type="term" value="F:stearoyl-CoA 9-desaturase activity"/>
    <property type="evidence" value="ECO:0007669"/>
    <property type="project" value="TreeGrafter"/>
</dbReference>
<sequence length="659" mass="76430">MAPNFGTEMSAPIDAEESYEKLIPPQAAPRKYKYLYANMIYFAYWHIAGLYGIYLAITSAKWATIILAYLLFVAGDIGVTAGAHRLWAHKSYKAKLPLQILLMLFSTMAFQNTVITWVKDHRMHHKYSDTDADPHNATRGFFYSHVGWLMVKRHPEAIKRGKSLDMSDIYNNPVLKFQKKYAIPLVTTIAFVLPTIIPMYFWDESFNVAWHMTMLKYIFGLNAAFLVNSVAHMWGYKPYDKNIAPTQSYIATFATLGEGFHNYHHVFPWDYRASELGDNYLNFTTKFIDFFAWIGWAYDLKAAPEDLVQKRIERTGDEMAPNFGNEVSSPIVAEESYEKLIPPQAAPRKYKYLYANMIYFTYWHIAGLYGIYLAITTAKWATIILAYLLFVAGEIGITAGAHRLWAHKSYKAKLPLQILLMLFNSTAFQNSVITWVKDHRMHHKYSDTDADPHNATRGFFYSHVGWLMVKRHPEAIKRGKSLDMSDIYNNPVLKFQKKYAIPLITTVAFVLPTIIPMYFWDESFNVAWHMTMLRYIINLNTIFLVNSVAHMWGYKPYDKNIAPTQNYIATFATLGEGFHNYHHAFPWDYRASELGNNYLNLTTKFIDFFAWIGWAYDLKTVPEDLLQKRMERTGDGTNLWGRGDKNMKKDYVKSTDVHE</sequence>
<dbReference type="PANTHER" id="PTHR11351:SF31">
    <property type="entry name" value="DESATURASE 1, ISOFORM A-RELATED"/>
    <property type="match status" value="1"/>
</dbReference>
<reference evidence="15" key="2">
    <citation type="submission" date="2020-12" db="EMBL/GenBank/DDBJ databases">
        <authorList>
            <person name="Kanost M."/>
        </authorList>
    </citation>
    <scope>NUCLEOTIDE SEQUENCE</scope>
</reference>
<evidence type="ECO:0000256" key="2">
    <source>
        <dbReference type="ARBA" id="ARBA00009295"/>
    </source>
</evidence>
<comment type="similarity">
    <text evidence="2">Belongs to the fatty acid desaturase type 1 family.</text>
</comment>
<reference evidence="15" key="1">
    <citation type="journal article" date="2016" name="Insect Biochem. Mol. Biol.">
        <title>Multifaceted biological insights from a draft genome sequence of the tobacco hornworm moth, Manduca sexta.</title>
        <authorList>
            <person name="Kanost M.R."/>
            <person name="Arrese E.L."/>
            <person name="Cao X."/>
            <person name="Chen Y.R."/>
            <person name="Chellapilla S."/>
            <person name="Goldsmith M.R."/>
            <person name="Grosse-Wilde E."/>
            <person name="Heckel D.G."/>
            <person name="Herndon N."/>
            <person name="Jiang H."/>
            <person name="Papanicolaou A."/>
            <person name="Qu J."/>
            <person name="Soulages J.L."/>
            <person name="Vogel H."/>
            <person name="Walters J."/>
            <person name="Waterhouse R.M."/>
            <person name="Ahn S.J."/>
            <person name="Almeida F.C."/>
            <person name="An C."/>
            <person name="Aqrawi P."/>
            <person name="Bretschneider A."/>
            <person name="Bryant W.B."/>
            <person name="Bucks S."/>
            <person name="Chao H."/>
            <person name="Chevignon G."/>
            <person name="Christen J.M."/>
            <person name="Clarke D.F."/>
            <person name="Dittmer N.T."/>
            <person name="Ferguson L.C.F."/>
            <person name="Garavelou S."/>
            <person name="Gordon K.H.J."/>
            <person name="Gunaratna R.T."/>
            <person name="Han Y."/>
            <person name="Hauser F."/>
            <person name="He Y."/>
            <person name="Heidel-Fischer H."/>
            <person name="Hirsh A."/>
            <person name="Hu Y."/>
            <person name="Jiang H."/>
            <person name="Kalra D."/>
            <person name="Klinner C."/>
            <person name="Konig C."/>
            <person name="Kovar C."/>
            <person name="Kroll A.R."/>
            <person name="Kuwar S.S."/>
            <person name="Lee S.L."/>
            <person name="Lehman R."/>
            <person name="Li K."/>
            <person name="Li Z."/>
            <person name="Liang H."/>
            <person name="Lovelace S."/>
            <person name="Lu Z."/>
            <person name="Mansfield J.H."/>
            <person name="McCulloch K.J."/>
            <person name="Mathew T."/>
            <person name="Morton B."/>
            <person name="Muzny D.M."/>
            <person name="Neunemann D."/>
            <person name="Ongeri F."/>
            <person name="Pauchet Y."/>
            <person name="Pu L.L."/>
            <person name="Pyrousis I."/>
            <person name="Rao X.J."/>
            <person name="Redding A."/>
            <person name="Roesel C."/>
            <person name="Sanchez-Gracia A."/>
            <person name="Schaack S."/>
            <person name="Shukla A."/>
            <person name="Tetreau G."/>
            <person name="Wang Y."/>
            <person name="Xiong G.H."/>
            <person name="Traut W."/>
            <person name="Walsh T.K."/>
            <person name="Worley K.C."/>
            <person name="Wu D."/>
            <person name="Wu W."/>
            <person name="Wu Y.Q."/>
            <person name="Zhang X."/>
            <person name="Zou Z."/>
            <person name="Zucker H."/>
            <person name="Briscoe A.D."/>
            <person name="Burmester T."/>
            <person name="Clem R.J."/>
            <person name="Feyereisen R."/>
            <person name="Grimmelikhuijzen C.J.P."/>
            <person name="Hamodrakas S.J."/>
            <person name="Hansson B.S."/>
            <person name="Huguet E."/>
            <person name="Jermiin L.S."/>
            <person name="Lan Q."/>
            <person name="Lehman H.K."/>
            <person name="Lorenzen M."/>
            <person name="Merzendorfer H."/>
            <person name="Michalopoulos I."/>
            <person name="Morton D.B."/>
            <person name="Muthukrishnan S."/>
            <person name="Oakeshott J.G."/>
            <person name="Palmer W."/>
            <person name="Park Y."/>
            <person name="Passarelli A.L."/>
            <person name="Rozas J."/>
            <person name="Schwartz L.M."/>
            <person name="Smith W."/>
            <person name="Southgate A."/>
            <person name="Vilcinskas A."/>
            <person name="Vogt R."/>
            <person name="Wang P."/>
            <person name="Werren J."/>
            <person name="Yu X.Q."/>
            <person name="Zhou J.J."/>
            <person name="Brown S.J."/>
            <person name="Scherer S.E."/>
            <person name="Richards S."/>
            <person name="Blissard G.W."/>
        </authorList>
    </citation>
    <scope>NUCLEOTIDE SEQUENCE</scope>
</reference>
<evidence type="ECO:0000256" key="1">
    <source>
        <dbReference type="ARBA" id="ARBA00004141"/>
    </source>
</evidence>
<evidence type="ECO:0000256" key="5">
    <source>
        <dbReference type="ARBA" id="ARBA00022723"/>
    </source>
</evidence>
<dbReference type="PANTHER" id="PTHR11351">
    <property type="entry name" value="ACYL-COA DESATURASE"/>
    <property type="match status" value="1"/>
</dbReference>
<evidence type="ECO:0000256" key="11">
    <source>
        <dbReference type="ARBA" id="ARBA00023136"/>
    </source>
</evidence>
<dbReference type="InterPro" id="IPR015876">
    <property type="entry name" value="Acyl-CoA_DS"/>
</dbReference>
<keyword evidence="3" id="KW-0444">Lipid biosynthesis</keyword>
<feature type="transmembrane region" description="Helical" evidence="13">
    <location>
        <begin position="181"/>
        <end position="202"/>
    </location>
</feature>
<keyword evidence="11 13" id="KW-0472">Membrane</keyword>
<protein>
    <recommendedName>
        <fullName evidence="14">Fatty acid desaturase domain-containing protein</fullName>
    </recommendedName>
</protein>
<gene>
    <name evidence="15" type="ORF">O3G_MSEX005136</name>
</gene>
<evidence type="ECO:0000313" key="16">
    <source>
        <dbReference type="Proteomes" id="UP000791440"/>
    </source>
</evidence>
<dbReference type="InterPro" id="IPR005804">
    <property type="entry name" value="FA_desaturase_dom"/>
</dbReference>
<keyword evidence="16" id="KW-1185">Reference proteome</keyword>
<proteinExistence type="inferred from homology"/>
<evidence type="ECO:0000256" key="10">
    <source>
        <dbReference type="ARBA" id="ARBA00023098"/>
    </source>
</evidence>
<feature type="transmembrane region" description="Helical" evidence="13">
    <location>
        <begin position="499"/>
        <end position="520"/>
    </location>
</feature>
<dbReference type="InterPro" id="IPR001522">
    <property type="entry name" value="FADS-1_CS"/>
</dbReference>
<feature type="transmembrane region" description="Helical" evidence="13">
    <location>
        <begin position="353"/>
        <end position="375"/>
    </location>
</feature>
<feature type="transmembrane region" description="Helical" evidence="13">
    <location>
        <begin position="381"/>
        <end position="401"/>
    </location>
</feature>
<dbReference type="GO" id="GO:0006636">
    <property type="term" value="P:unsaturated fatty acid biosynthetic process"/>
    <property type="evidence" value="ECO:0007669"/>
    <property type="project" value="TreeGrafter"/>
</dbReference>
<dbReference type="EMBL" id="JH668348">
    <property type="protein sequence ID" value="KAG6447773.1"/>
    <property type="molecule type" value="Genomic_DNA"/>
</dbReference>
<evidence type="ECO:0000256" key="12">
    <source>
        <dbReference type="ARBA" id="ARBA00023160"/>
    </source>
</evidence>
<keyword evidence="6" id="KW-0276">Fatty acid metabolism</keyword>
<organism evidence="15 16">
    <name type="scientific">Manduca sexta</name>
    <name type="common">Tobacco hawkmoth</name>
    <name type="synonym">Tobacco hornworm</name>
    <dbReference type="NCBI Taxonomy" id="7130"/>
    <lineage>
        <taxon>Eukaryota</taxon>
        <taxon>Metazoa</taxon>
        <taxon>Ecdysozoa</taxon>
        <taxon>Arthropoda</taxon>
        <taxon>Hexapoda</taxon>
        <taxon>Insecta</taxon>
        <taxon>Pterygota</taxon>
        <taxon>Neoptera</taxon>
        <taxon>Endopterygota</taxon>
        <taxon>Lepidoptera</taxon>
        <taxon>Glossata</taxon>
        <taxon>Ditrysia</taxon>
        <taxon>Bombycoidea</taxon>
        <taxon>Sphingidae</taxon>
        <taxon>Sphinginae</taxon>
        <taxon>Sphingini</taxon>
        <taxon>Manduca</taxon>
    </lineage>
</organism>
<keyword evidence="12" id="KW-0275">Fatty acid biosynthesis</keyword>
<dbReference type="Proteomes" id="UP000791440">
    <property type="component" value="Unassembled WGS sequence"/>
</dbReference>
<keyword evidence="5" id="KW-0479">Metal-binding</keyword>
<evidence type="ECO:0000256" key="13">
    <source>
        <dbReference type="SAM" id="Phobius"/>
    </source>
</evidence>
<keyword evidence="7 13" id="KW-1133">Transmembrane helix</keyword>
<evidence type="ECO:0000313" key="15">
    <source>
        <dbReference type="EMBL" id="KAG6447773.1"/>
    </source>
</evidence>
<feature type="domain" description="Fatty acid desaturase" evidence="14">
    <location>
        <begin position="379"/>
        <end position="586"/>
    </location>
</feature>
<evidence type="ECO:0000256" key="6">
    <source>
        <dbReference type="ARBA" id="ARBA00022832"/>
    </source>
</evidence>
<dbReference type="GO" id="GO:0005506">
    <property type="term" value="F:iron ion binding"/>
    <property type="evidence" value="ECO:0007669"/>
    <property type="project" value="TreeGrafter"/>
</dbReference>
<feature type="transmembrane region" description="Helical" evidence="13">
    <location>
        <begin position="532"/>
        <end position="552"/>
    </location>
</feature>
<comment type="subcellular location">
    <subcellularLocation>
        <location evidence="1">Membrane</location>
        <topology evidence="1">Multi-pass membrane protein</topology>
    </subcellularLocation>
</comment>
<evidence type="ECO:0000256" key="8">
    <source>
        <dbReference type="ARBA" id="ARBA00023002"/>
    </source>
</evidence>
<dbReference type="PROSITE" id="PS00476">
    <property type="entry name" value="FATTY_ACID_DESATUR_1"/>
    <property type="match status" value="2"/>
</dbReference>
<accession>A0A921YYM9</accession>